<dbReference type="AlphaFoldDB" id="A0A0C2X777"/>
<evidence type="ECO:0000256" key="4">
    <source>
        <dbReference type="PROSITE-ProRule" id="PRU00134"/>
    </source>
</evidence>
<dbReference type="GO" id="GO:0008270">
    <property type="term" value="F:zinc ion binding"/>
    <property type="evidence" value="ECO:0007669"/>
    <property type="project" value="UniProtKB-KW"/>
</dbReference>
<organism evidence="6 7">
    <name type="scientific">Serendipita vermifera MAFF 305830</name>
    <dbReference type="NCBI Taxonomy" id="933852"/>
    <lineage>
        <taxon>Eukaryota</taxon>
        <taxon>Fungi</taxon>
        <taxon>Dikarya</taxon>
        <taxon>Basidiomycota</taxon>
        <taxon>Agaricomycotina</taxon>
        <taxon>Agaricomycetes</taxon>
        <taxon>Sebacinales</taxon>
        <taxon>Serendipitaceae</taxon>
        <taxon>Serendipita</taxon>
    </lineage>
</organism>
<evidence type="ECO:0000313" key="6">
    <source>
        <dbReference type="EMBL" id="KIM25102.1"/>
    </source>
</evidence>
<reference evidence="7" key="2">
    <citation type="submission" date="2015-01" db="EMBL/GenBank/DDBJ databases">
        <title>Evolutionary Origins and Diversification of the Mycorrhizal Mutualists.</title>
        <authorList>
            <consortium name="DOE Joint Genome Institute"/>
            <consortium name="Mycorrhizal Genomics Consortium"/>
            <person name="Kohler A."/>
            <person name="Kuo A."/>
            <person name="Nagy L.G."/>
            <person name="Floudas D."/>
            <person name="Copeland A."/>
            <person name="Barry K.W."/>
            <person name="Cichocki N."/>
            <person name="Veneault-Fourrey C."/>
            <person name="LaButti K."/>
            <person name="Lindquist E.A."/>
            <person name="Lipzen A."/>
            <person name="Lundell T."/>
            <person name="Morin E."/>
            <person name="Murat C."/>
            <person name="Riley R."/>
            <person name="Ohm R."/>
            <person name="Sun H."/>
            <person name="Tunlid A."/>
            <person name="Henrissat B."/>
            <person name="Grigoriev I.V."/>
            <person name="Hibbett D.S."/>
            <person name="Martin F."/>
        </authorList>
    </citation>
    <scope>NUCLEOTIDE SEQUENCE [LARGE SCALE GENOMIC DNA]</scope>
    <source>
        <strain evidence="7">MAFF 305830</strain>
    </source>
</reference>
<proteinExistence type="predicted"/>
<dbReference type="PROSITE" id="PS50865">
    <property type="entry name" value="ZF_MYND_2"/>
    <property type="match status" value="1"/>
</dbReference>
<evidence type="ECO:0000256" key="3">
    <source>
        <dbReference type="ARBA" id="ARBA00022833"/>
    </source>
</evidence>
<feature type="domain" description="MYND-type" evidence="5">
    <location>
        <begin position="408"/>
        <end position="450"/>
    </location>
</feature>
<dbReference type="Gene3D" id="6.10.140.2220">
    <property type="match status" value="1"/>
</dbReference>
<evidence type="ECO:0000259" key="5">
    <source>
        <dbReference type="PROSITE" id="PS50865"/>
    </source>
</evidence>
<dbReference type="STRING" id="933852.A0A0C2X777"/>
<name>A0A0C2X777_SERVB</name>
<accession>A0A0C2X777</accession>
<keyword evidence="1" id="KW-0479">Metal-binding</keyword>
<gene>
    <name evidence="6" type="ORF">M408DRAFT_316608</name>
</gene>
<evidence type="ECO:0000256" key="2">
    <source>
        <dbReference type="ARBA" id="ARBA00022771"/>
    </source>
</evidence>
<protein>
    <recommendedName>
        <fullName evidence="5">MYND-type domain-containing protein</fullName>
    </recommendedName>
</protein>
<evidence type="ECO:0000256" key="1">
    <source>
        <dbReference type="ARBA" id="ARBA00022723"/>
    </source>
</evidence>
<dbReference type="Pfam" id="PF01753">
    <property type="entry name" value="zf-MYND"/>
    <property type="match status" value="1"/>
</dbReference>
<dbReference type="OrthoDB" id="3270853at2759"/>
<keyword evidence="7" id="KW-1185">Reference proteome</keyword>
<dbReference type="Proteomes" id="UP000054097">
    <property type="component" value="Unassembled WGS sequence"/>
</dbReference>
<reference evidence="6 7" key="1">
    <citation type="submission" date="2014-04" db="EMBL/GenBank/DDBJ databases">
        <authorList>
            <consortium name="DOE Joint Genome Institute"/>
            <person name="Kuo A."/>
            <person name="Zuccaro A."/>
            <person name="Kohler A."/>
            <person name="Nagy L.G."/>
            <person name="Floudas D."/>
            <person name="Copeland A."/>
            <person name="Barry K.W."/>
            <person name="Cichocki N."/>
            <person name="Veneault-Fourrey C."/>
            <person name="LaButti K."/>
            <person name="Lindquist E.A."/>
            <person name="Lipzen A."/>
            <person name="Lundell T."/>
            <person name="Morin E."/>
            <person name="Murat C."/>
            <person name="Sun H."/>
            <person name="Tunlid A."/>
            <person name="Henrissat B."/>
            <person name="Grigoriev I.V."/>
            <person name="Hibbett D.S."/>
            <person name="Martin F."/>
            <person name="Nordberg H.P."/>
            <person name="Cantor M.N."/>
            <person name="Hua S.X."/>
        </authorList>
    </citation>
    <scope>NUCLEOTIDE SEQUENCE [LARGE SCALE GENOMIC DNA]</scope>
    <source>
        <strain evidence="6 7">MAFF 305830</strain>
    </source>
</reference>
<dbReference type="HOGENOM" id="CLU_604328_0_0_1"/>
<dbReference type="EMBL" id="KN824317">
    <property type="protein sequence ID" value="KIM25102.1"/>
    <property type="molecule type" value="Genomic_DNA"/>
</dbReference>
<keyword evidence="2 4" id="KW-0863">Zinc-finger</keyword>
<dbReference type="InterPro" id="IPR002893">
    <property type="entry name" value="Znf_MYND"/>
</dbReference>
<sequence>MATPSSVTSLVEVQKITQYLSSHNHVTELDGEIMKRINPSTWHYFCEAGFSDFLIDRCKYPSWFNDLQLSGTALCTSFLIHKSGGSQDLNFVSRIRETIVQKYFKPLLSSSPLFGLSDPYVSIFGLMSLGNLILVMQNSLKVVPNDSFSRAFFPDAIKISTLIWCLASTAETKLLGKTVLSSIVLDGFKNATIDLLEDTLTTIMEHVPVEKIADNCKEVLLEGIESRLSNPCSMLQSLIVVFIISFSGQTPPTKGLFDALLKQNVHHFVLLAARQLMEDEEGVCKCVESHGLLSVLSYVLSVDTNHHNGFQNQWFKIFETMTHSVGCDDIDCKCWGRTNLFEDAIRTALEQDRLWLKTSGKLRARSKDNSSRVSPQKRKEIEELWLKLGMVMGLQEDEPGAGCQWHKCERHGRDDEETEWMLRKCSKCLARYCSVDCQKKDWKEGHKKSCGLT</sequence>
<dbReference type="SUPFAM" id="SSF144232">
    <property type="entry name" value="HIT/MYND zinc finger-like"/>
    <property type="match status" value="1"/>
</dbReference>
<keyword evidence="3" id="KW-0862">Zinc</keyword>
<evidence type="ECO:0000313" key="7">
    <source>
        <dbReference type="Proteomes" id="UP000054097"/>
    </source>
</evidence>